<keyword evidence="2" id="KW-1185">Reference proteome</keyword>
<dbReference type="Proteomes" id="UP000749040">
    <property type="component" value="Unassembled WGS sequence"/>
</dbReference>
<accession>A0ABS2TTY9</accession>
<proteinExistence type="predicted"/>
<protein>
    <submittedName>
        <fullName evidence="1">Uncharacterized protein</fullName>
    </submittedName>
</protein>
<organism evidence="1 2">
    <name type="scientific">Actinacidiphila acididurans</name>
    <dbReference type="NCBI Taxonomy" id="2784346"/>
    <lineage>
        <taxon>Bacteria</taxon>
        <taxon>Bacillati</taxon>
        <taxon>Actinomycetota</taxon>
        <taxon>Actinomycetes</taxon>
        <taxon>Kitasatosporales</taxon>
        <taxon>Streptomycetaceae</taxon>
        <taxon>Actinacidiphila</taxon>
    </lineage>
</organism>
<gene>
    <name evidence="1" type="ORF">ITX44_20000</name>
</gene>
<dbReference type="EMBL" id="JADKYB010000010">
    <property type="protein sequence ID" value="MBM9506796.1"/>
    <property type="molecule type" value="Genomic_DNA"/>
</dbReference>
<dbReference type="RefSeq" id="WP_205358661.1">
    <property type="nucleotide sequence ID" value="NZ_JADKYB010000010.1"/>
</dbReference>
<comment type="caution">
    <text evidence="1">The sequence shown here is derived from an EMBL/GenBank/DDBJ whole genome shotgun (WGS) entry which is preliminary data.</text>
</comment>
<name>A0ABS2TTY9_9ACTN</name>
<evidence type="ECO:0000313" key="2">
    <source>
        <dbReference type="Proteomes" id="UP000749040"/>
    </source>
</evidence>
<evidence type="ECO:0000313" key="1">
    <source>
        <dbReference type="EMBL" id="MBM9506796.1"/>
    </source>
</evidence>
<reference evidence="1 2" key="1">
    <citation type="submission" date="2021-01" db="EMBL/GenBank/DDBJ databases">
        <title>Streptomyces acididurans sp. nov., isolated from a peat swamp forest soil.</title>
        <authorList>
            <person name="Chantavorakit T."/>
            <person name="Duangmal K."/>
        </authorList>
    </citation>
    <scope>NUCLEOTIDE SEQUENCE [LARGE SCALE GENOMIC DNA]</scope>
    <source>
        <strain evidence="1 2">KK5PA1</strain>
    </source>
</reference>
<sequence>MLARSEHFTTDYPFAALVVFRQSLPIPAVLDPAVGTRPITGTSTACRFCTPLC</sequence>